<comment type="caution">
    <text evidence="8">The sequence shown here is derived from an EMBL/GenBank/DDBJ whole genome shotgun (WGS) entry which is preliminary data.</text>
</comment>
<dbReference type="Proteomes" id="UP000823941">
    <property type="component" value="Chromosome 31"/>
</dbReference>
<evidence type="ECO:0000313" key="9">
    <source>
        <dbReference type="Proteomes" id="UP000823941"/>
    </source>
</evidence>
<dbReference type="InterPro" id="IPR028002">
    <property type="entry name" value="Myb_DNA-bind_5"/>
</dbReference>
<feature type="region of interest" description="Disordered" evidence="6">
    <location>
        <begin position="171"/>
        <end position="196"/>
    </location>
</feature>
<keyword evidence="9" id="KW-1185">Reference proteome</keyword>
<evidence type="ECO:0000256" key="4">
    <source>
        <dbReference type="ARBA" id="ARBA00023163"/>
    </source>
</evidence>
<accession>A0ABQ7PRG0</accession>
<reference evidence="8 9" key="1">
    <citation type="submission" date="2021-06" db="EMBL/GenBank/DDBJ databases">
        <title>A haploid diamondback moth (Plutella xylostella L.) genome assembly resolves 31 chromosomes and identifies a diamide resistance mutation.</title>
        <authorList>
            <person name="Ward C.M."/>
            <person name="Perry K.D."/>
            <person name="Baker G."/>
            <person name="Powis K."/>
            <person name="Heckel D.G."/>
            <person name="Baxter S.W."/>
        </authorList>
    </citation>
    <scope>NUCLEOTIDE SEQUENCE [LARGE SCALE GENOMIC DNA]</scope>
    <source>
        <strain evidence="8 9">LV</strain>
        <tissue evidence="8">Single pupa</tissue>
    </source>
</reference>
<proteinExistence type="predicted"/>
<dbReference type="Pfam" id="PF13873">
    <property type="entry name" value="Myb_DNA-bind_5"/>
    <property type="match status" value="1"/>
</dbReference>
<protein>
    <recommendedName>
        <fullName evidence="2">Regulatory protein zeste</fullName>
    </recommendedName>
</protein>
<comment type="subunit">
    <text evidence="1">Self-associates forming complexes of several hundred monomers.</text>
</comment>
<feature type="compositionally biased region" description="Acidic residues" evidence="6">
    <location>
        <begin position="173"/>
        <end position="196"/>
    </location>
</feature>
<feature type="domain" description="Myb/SANT-like DNA-binding" evidence="7">
    <location>
        <begin position="37"/>
        <end position="76"/>
    </location>
</feature>
<keyword evidence="3" id="KW-0805">Transcription regulation</keyword>
<keyword evidence="4" id="KW-0804">Transcription</keyword>
<name>A0ABQ7PRG0_PLUXY</name>
<evidence type="ECO:0000259" key="7">
    <source>
        <dbReference type="Pfam" id="PF13873"/>
    </source>
</evidence>
<evidence type="ECO:0000256" key="6">
    <source>
        <dbReference type="SAM" id="MobiDB-lite"/>
    </source>
</evidence>
<comment type="function">
    <text evidence="5">Involved in transvection phenomena (= synapsis-dependent gene expression), where the synaptic pairing of chromosomes carrying genes with which zeste interacts influences the expression of these genes. Zeste binds to DNA and stimulates transcription from a nearby promoter.</text>
</comment>
<evidence type="ECO:0000256" key="3">
    <source>
        <dbReference type="ARBA" id="ARBA00023015"/>
    </source>
</evidence>
<evidence type="ECO:0000313" key="8">
    <source>
        <dbReference type="EMBL" id="KAG7295383.1"/>
    </source>
</evidence>
<evidence type="ECO:0000256" key="5">
    <source>
        <dbReference type="ARBA" id="ARBA00025466"/>
    </source>
</evidence>
<dbReference type="EMBL" id="JAHIBW010000031">
    <property type="protein sequence ID" value="KAG7295383.1"/>
    <property type="molecule type" value="Genomic_DNA"/>
</dbReference>
<gene>
    <name evidence="8" type="ORF">JYU34_022431</name>
</gene>
<sequence length="387" mass="43141">MYRTSHTQFAALVDFMERNGDLNNWPTAAPHGRSAAISKWEELSRVLNSDVRGTARTVEKWKKVWSDFKNNTKRKAVKIQRAASGPGGGVHTRALLTDLERRALILAGAPELGGEAAKLSLVMQCCITLIQSHGSVVERIIDDPAFQKILTLTSLTTEERWRVTSEGVKSMMDEEGEDCEETDTSEVQEETNETEIQEPIPAEDIKDETGVIHWQCSCDEISGRHDDACAAAAVDYLEHYRISLDEATCAICDDTFTWKSVAALREHLQRKHPEVTVVGDHDDAEIPSAPPSPPSIELTKVDPLEQIPPANKKRKFDPAADNEPIITQHDVSSLDRFKGIDHPQELKSVDQFGLYVASLLKLLPRKRCIKYQNQIVDRLLKDLAAAA</sequence>
<evidence type="ECO:0000256" key="1">
    <source>
        <dbReference type="ARBA" id="ARBA00011764"/>
    </source>
</evidence>
<organism evidence="8 9">
    <name type="scientific">Plutella xylostella</name>
    <name type="common">Diamondback moth</name>
    <name type="synonym">Plutella maculipennis</name>
    <dbReference type="NCBI Taxonomy" id="51655"/>
    <lineage>
        <taxon>Eukaryota</taxon>
        <taxon>Metazoa</taxon>
        <taxon>Ecdysozoa</taxon>
        <taxon>Arthropoda</taxon>
        <taxon>Hexapoda</taxon>
        <taxon>Insecta</taxon>
        <taxon>Pterygota</taxon>
        <taxon>Neoptera</taxon>
        <taxon>Endopterygota</taxon>
        <taxon>Lepidoptera</taxon>
        <taxon>Glossata</taxon>
        <taxon>Ditrysia</taxon>
        <taxon>Yponomeutoidea</taxon>
        <taxon>Plutellidae</taxon>
        <taxon>Plutella</taxon>
    </lineage>
</organism>
<evidence type="ECO:0000256" key="2">
    <source>
        <dbReference type="ARBA" id="ARBA00016807"/>
    </source>
</evidence>